<reference evidence="1" key="1">
    <citation type="journal article" date="2015" name="Int. J. Syst. Evol. Microbiol.">
        <title>Rhizobium oryzicola sp. nov., potential plant-growth-promoting endophytic bacteria isolated from rice roots.</title>
        <authorList>
            <person name="Zhang X.X."/>
            <person name="Gao J.S."/>
            <person name="Cao Y.H."/>
            <person name="Sheirdil R.A."/>
            <person name="Wang X.C."/>
            <person name="Zhang L."/>
        </authorList>
    </citation>
    <scope>NUCLEOTIDE SEQUENCE</scope>
    <source>
        <strain evidence="1">05753</strain>
    </source>
</reference>
<organism evidence="1 2">
    <name type="scientific">Rhizobium oryzicola</name>
    <dbReference type="NCBI Taxonomy" id="1232668"/>
    <lineage>
        <taxon>Bacteria</taxon>
        <taxon>Pseudomonadati</taxon>
        <taxon>Pseudomonadota</taxon>
        <taxon>Alphaproteobacteria</taxon>
        <taxon>Hyphomicrobiales</taxon>
        <taxon>Rhizobiaceae</taxon>
        <taxon>Rhizobium/Agrobacterium group</taxon>
        <taxon>Rhizobium</taxon>
    </lineage>
</organism>
<comment type="caution">
    <text evidence="1">The sequence shown here is derived from an EMBL/GenBank/DDBJ whole genome shotgun (WGS) entry which is preliminary data.</text>
</comment>
<evidence type="ECO:0008006" key="3">
    <source>
        <dbReference type="Google" id="ProtNLM"/>
    </source>
</evidence>
<evidence type="ECO:0000313" key="2">
    <source>
        <dbReference type="Proteomes" id="UP001169006"/>
    </source>
</evidence>
<protein>
    <recommendedName>
        <fullName evidence="3">Integrase</fullName>
    </recommendedName>
</protein>
<reference evidence="1" key="2">
    <citation type="submission" date="2023-07" db="EMBL/GenBank/DDBJ databases">
        <authorList>
            <person name="Sun H."/>
        </authorList>
    </citation>
    <scope>NUCLEOTIDE SEQUENCE</scope>
    <source>
        <strain evidence="1">05753</strain>
    </source>
</reference>
<dbReference type="RefSeq" id="WP_302076117.1">
    <property type="nucleotide sequence ID" value="NZ_JAUKWQ010000002.1"/>
</dbReference>
<proteinExistence type="predicted"/>
<dbReference type="EMBL" id="JAUKWQ010000002">
    <property type="protein sequence ID" value="MDO1581960.1"/>
    <property type="molecule type" value="Genomic_DNA"/>
</dbReference>
<keyword evidence="2" id="KW-1185">Reference proteome</keyword>
<sequence length="66" mass="7798">MRHSIYIAMRRLKALHYDEKLAVLSLHYRSGRIRQLKDVTPVMAMRLMAFLRRIHSGYLALICSLI</sequence>
<evidence type="ECO:0000313" key="1">
    <source>
        <dbReference type="EMBL" id="MDO1581960.1"/>
    </source>
</evidence>
<accession>A0ABT8SUJ8</accession>
<dbReference type="Proteomes" id="UP001169006">
    <property type="component" value="Unassembled WGS sequence"/>
</dbReference>
<name>A0ABT8SUJ8_9HYPH</name>
<gene>
    <name evidence="1" type="ORF">Q2T52_07615</name>
</gene>